<dbReference type="EMBL" id="CM004478">
    <property type="protein sequence ID" value="OCT71927.1"/>
    <property type="molecule type" value="Genomic_DNA"/>
</dbReference>
<gene>
    <name evidence="1" type="ORF">XELAEV_18034905mg</name>
</gene>
<dbReference type="Proteomes" id="UP000694892">
    <property type="component" value="Chromosome 7L"/>
</dbReference>
<organism evidence="1 2">
    <name type="scientific">Xenopus laevis</name>
    <name type="common">African clawed frog</name>
    <dbReference type="NCBI Taxonomy" id="8355"/>
    <lineage>
        <taxon>Eukaryota</taxon>
        <taxon>Metazoa</taxon>
        <taxon>Chordata</taxon>
        <taxon>Craniata</taxon>
        <taxon>Vertebrata</taxon>
        <taxon>Euteleostomi</taxon>
        <taxon>Amphibia</taxon>
        <taxon>Batrachia</taxon>
        <taxon>Anura</taxon>
        <taxon>Pipoidea</taxon>
        <taxon>Pipidae</taxon>
        <taxon>Xenopodinae</taxon>
        <taxon>Xenopus</taxon>
        <taxon>Xenopus</taxon>
    </lineage>
</organism>
<name>A0A974HBJ5_XENLA</name>
<evidence type="ECO:0000313" key="1">
    <source>
        <dbReference type="EMBL" id="OCT71927.1"/>
    </source>
</evidence>
<reference evidence="2" key="1">
    <citation type="journal article" date="2016" name="Nature">
        <title>Genome evolution in the allotetraploid frog Xenopus laevis.</title>
        <authorList>
            <person name="Session A.M."/>
            <person name="Uno Y."/>
            <person name="Kwon T."/>
            <person name="Chapman J.A."/>
            <person name="Toyoda A."/>
            <person name="Takahashi S."/>
            <person name="Fukui A."/>
            <person name="Hikosaka A."/>
            <person name="Suzuki A."/>
            <person name="Kondo M."/>
            <person name="van Heeringen S.J."/>
            <person name="Quigley I."/>
            <person name="Heinz S."/>
            <person name="Ogino H."/>
            <person name="Ochi H."/>
            <person name="Hellsten U."/>
            <person name="Lyons J.B."/>
            <person name="Simakov O."/>
            <person name="Putnam N."/>
            <person name="Stites J."/>
            <person name="Kuroki Y."/>
            <person name="Tanaka T."/>
            <person name="Michiue T."/>
            <person name="Watanabe M."/>
            <person name="Bogdanovic O."/>
            <person name="Lister R."/>
            <person name="Georgiou G."/>
            <person name="Paranjpe S.S."/>
            <person name="van Kruijsbergen I."/>
            <person name="Shu S."/>
            <person name="Carlson J."/>
            <person name="Kinoshita T."/>
            <person name="Ohta Y."/>
            <person name="Mawaribuchi S."/>
            <person name="Jenkins J."/>
            <person name="Grimwood J."/>
            <person name="Schmutz J."/>
            <person name="Mitros T."/>
            <person name="Mozaffari S.V."/>
            <person name="Suzuki Y."/>
            <person name="Haramoto Y."/>
            <person name="Yamamoto T.S."/>
            <person name="Takagi C."/>
            <person name="Heald R."/>
            <person name="Miller K."/>
            <person name="Haudenschild C."/>
            <person name="Kitzman J."/>
            <person name="Nakayama T."/>
            <person name="Izutsu Y."/>
            <person name="Robert J."/>
            <person name="Fortriede J."/>
            <person name="Burns K."/>
            <person name="Lotay V."/>
            <person name="Karimi K."/>
            <person name="Yasuoka Y."/>
            <person name="Dichmann D.S."/>
            <person name="Flajnik M.F."/>
            <person name="Houston D.W."/>
            <person name="Shendure J."/>
            <person name="DuPasquier L."/>
            <person name="Vize P.D."/>
            <person name="Zorn A.M."/>
            <person name="Ito M."/>
            <person name="Marcotte E.M."/>
            <person name="Wallingford J.B."/>
            <person name="Ito Y."/>
            <person name="Asashima M."/>
            <person name="Ueno N."/>
            <person name="Matsuda Y."/>
            <person name="Veenstra G.J."/>
            <person name="Fujiyama A."/>
            <person name="Harland R.M."/>
            <person name="Taira M."/>
            <person name="Rokhsar D.S."/>
        </authorList>
    </citation>
    <scope>NUCLEOTIDE SEQUENCE [LARGE SCALE GENOMIC DNA]</scope>
    <source>
        <strain evidence="2">J</strain>
    </source>
</reference>
<accession>A0A974HBJ5</accession>
<proteinExistence type="predicted"/>
<dbReference type="AlphaFoldDB" id="A0A974HBJ5"/>
<sequence>MAQGRPQIAQSKGRYVFANSFYFCSTQPSRLKGHVLSASDTGRMLGSVLFMNCDPLLVYFHFFPPKVQGLSFANFFPHLLSAITKQDWKMETIYYLLYYSYVLILREKRNQELKEVTPFPNKTSLYLNGHRCAKIQCCYITLFCQNKKLAIYYYLE</sequence>
<protein>
    <submittedName>
        <fullName evidence="1">Uncharacterized protein</fullName>
    </submittedName>
</protein>
<evidence type="ECO:0000313" key="2">
    <source>
        <dbReference type="Proteomes" id="UP000694892"/>
    </source>
</evidence>